<accession>A0ABQ2VYM6</accession>
<comment type="caution">
    <text evidence="2">The sequence shown here is derived from an EMBL/GenBank/DDBJ whole genome shotgun (WGS) entry which is preliminary data.</text>
</comment>
<organism evidence="2 3">
    <name type="scientific">Streptomyces gelaticus</name>
    <dbReference type="NCBI Taxonomy" id="285446"/>
    <lineage>
        <taxon>Bacteria</taxon>
        <taxon>Bacillati</taxon>
        <taxon>Actinomycetota</taxon>
        <taxon>Actinomycetes</taxon>
        <taxon>Kitasatosporales</taxon>
        <taxon>Streptomycetaceae</taxon>
        <taxon>Streptomyces</taxon>
    </lineage>
</organism>
<dbReference type="Pfam" id="PF01120">
    <property type="entry name" value="Alpha_L_fucos"/>
    <property type="match status" value="1"/>
</dbReference>
<dbReference type="InterPro" id="IPR057739">
    <property type="entry name" value="Glyco_hydro_29_N"/>
</dbReference>
<dbReference type="EMBL" id="BMTF01000009">
    <property type="protein sequence ID" value="GGV85355.1"/>
    <property type="molecule type" value="Genomic_DNA"/>
</dbReference>
<proteinExistence type="predicted"/>
<dbReference type="Proteomes" id="UP000660675">
    <property type="component" value="Unassembled WGS sequence"/>
</dbReference>
<gene>
    <name evidence="2" type="ORF">GCM10015535_31810</name>
</gene>
<keyword evidence="3" id="KW-1185">Reference proteome</keyword>
<evidence type="ECO:0000259" key="1">
    <source>
        <dbReference type="Pfam" id="PF01120"/>
    </source>
</evidence>
<dbReference type="Gene3D" id="3.20.20.80">
    <property type="entry name" value="Glycosidases"/>
    <property type="match status" value="1"/>
</dbReference>
<protein>
    <recommendedName>
        <fullName evidence="1">Glycoside hydrolase family 29 N-terminal domain-containing protein</fullName>
    </recommendedName>
</protein>
<feature type="domain" description="Glycoside hydrolase family 29 N-terminal" evidence="1">
    <location>
        <begin position="12"/>
        <end position="47"/>
    </location>
</feature>
<dbReference type="SUPFAM" id="SSF51445">
    <property type="entry name" value="(Trans)glycosidases"/>
    <property type="match status" value="1"/>
</dbReference>
<name>A0ABQ2VYM6_9ACTN</name>
<dbReference type="InterPro" id="IPR017853">
    <property type="entry name" value="GH"/>
</dbReference>
<evidence type="ECO:0000313" key="3">
    <source>
        <dbReference type="Proteomes" id="UP000660675"/>
    </source>
</evidence>
<reference evidence="3" key="1">
    <citation type="journal article" date="2019" name="Int. J. Syst. Evol. Microbiol.">
        <title>The Global Catalogue of Microorganisms (GCM) 10K type strain sequencing project: providing services to taxonomists for standard genome sequencing and annotation.</title>
        <authorList>
            <consortium name="The Broad Institute Genomics Platform"/>
            <consortium name="The Broad Institute Genome Sequencing Center for Infectious Disease"/>
            <person name="Wu L."/>
            <person name="Ma J."/>
        </authorList>
    </citation>
    <scope>NUCLEOTIDE SEQUENCE [LARGE SCALE GENOMIC DNA]</scope>
    <source>
        <strain evidence="3">JCM 4376</strain>
    </source>
</reference>
<evidence type="ECO:0000313" key="2">
    <source>
        <dbReference type="EMBL" id="GGV85355.1"/>
    </source>
</evidence>
<dbReference type="RefSeq" id="WP_308434229.1">
    <property type="nucleotide sequence ID" value="NZ_BMTF01000009.1"/>
</dbReference>
<sequence length="51" mass="6023">MTDASTEFPVHTGWFEAARFGLFVHFGLYSLAARHEWVRSREAMSQQEYDR</sequence>